<dbReference type="RefSeq" id="WP_153833581.1">
    <property type="nucleotide sequence ID" value="NZ_WJQT01000037.1"/>
</dbReference>
<organism evidence="2 3">
    <name type="scientific">Fundicoccus ignavus</name>
    <dbReference type="NCBI Taxonomy" id="2664442"/>
    <lineage>
        <taxon>Bacteria</taxon>
        <taxon>Bacillati</taxon>
        <taxon>Bacillota</taxon>
        <taxon>Bacilli</taxon>
        <taxon>Lactobacillales</taxon>
        <taxon>Aerococcaceae</taxon>
        <taxon>Fundicoccus</taxon>
    </lineage>
</organism>
<dbReference type="AlphaFoldDB" id="A0A844CDR6"/>
<keyword evidence="1" id="KW-0418">Kinase</keyword>
<dbReference type="SUPFAM" id="SSF56112">
    <property type="entry name" value="Protein kinase-like (PK-like)"/>
    <property type="match status" value="1"/>
</dbReference>
<dbReference type="EMBL" id="WJQT01000037">
    <property type="protein sequence ID" value="MRJ48537.1"/>
    <property type="molecule type" value="Genomic_DNA"/>
</dbReference>
<comment type="caution">
    <text evidence="2">The sequence shown here is derived from an EMBL/GenBank/DDBJ whole genome shotgun (WGS) entry which is preliminary data.</text>
</comment>
<gene>
    <name evidence="2" type="ORF">GF867_13380</name>
</gene>
<dbReference type="InterPro" id="IPR011009">
    <property type="entry name" value="Kinase-like_dom_sf"/>
</dbReference>
<dbReference type="PANTHER" id="PTHR12149:SF8">
    <property type="entry name" value="PROTEIN-RIBULOSAMINE 3-KINASE"/>
    <property type="match status" value="1"/>
</dbReference>
<keyword evidence="1 2" id="KW-0808">Transferase</keyword>
<comment type="similarity">
    <text evidence="1">Belongs to the fructosamine kinase family.</text>
</comment>
<sequence>MDAKWLGALPIDGIREIQEVRGGDVNQTYRLKGDNKDYFLLVQAQRNEAFFASEIAGLHAFEASGIRAPKVIASGTIENDAYLVLEYLEEGQGSQKELGKLVARLHKQHSANGQFGFHLPHHGAAISFDNQWTSSWSELFVERRLDGLRDALVTKGRWTPKEVKQYEAVRHHILTKLAEHKCEASLLHGDLWSGNFMFLADASPALFDPSPFYGDREFDIGITTVFGGFNQEFYDAYQAAYPLESGWQERIKYYRLYLLMVHLDKFGTTYALSVERELADILADK</sequence>
<evidence type="ECO:0000256" key="1">
    <source>
        <dbReference type="PIRNR" id="PIRNR006221"/>
    </source>
</evidence>
<dbReference type="Gene3D" id="3.90.1200.10">
    <property type="match status" value="1"/>
</dbReference>
<dbReference type="Pfam" id="PF03881">
    <property type="entry name" value="Fructosamin_kin"/>
    <property type="match status" value="1"/>
</dbReference>
<dbReference type="Gene3D" id="3.30.200.20">
    <property type="entry name" value="Phosphorylase Kinase, domain 1"/>
    <property type="match status" value="1"/>
</dbReference>
<name>A0A844CDR6_9LACT</name>
<protein>
    <submittedName>
        <fullName evidence="2">Phosphotransferase</fullName>
    </submittedName>
</protein>
<evidence type="ECO:0000313" key="2">
    <source>
        <dbReference type="EMBL" id="MRJ48537.1"/>
    </source>
</evidence>
<dbReference type="PANTHER" id="PTHR12149">
    <property type="entry name" value="FRUCTOSAMINE 3 KINASE-RELATED PROTEIN"/>
    <property type="match status" value="1"/>
</dbReference>
<proteinExistence type="inferred from homology"/>
<dbReference type="Proteomes" id="UP000440066">
    <property type="component" value="Unassembled WGS sequence"/>
</dbReference>
<evidence type="ECO:0000313" key="3">
    <source>
        <dbReference type="Proteomes" id="UP000440066"/>
    </source>
</evidence>
<dbReference type="PIRSF" id="PIRSF006221">
    <property type="entry name" value="Ketosamine-3-kinase"/>
    <property type="match status" value="1"/>
</dbReference>
<dbReference type="GO" id="GO:0016301">
    <property type="term" value="F:kinase activity"/>
    <property type="evidence" value="ECO:0007669"/>
    <property type="project" value="UniProtKB-UniRule"/>
</dbReference>
<reference evidence="2 3" key="1">
    <citation type="submission" date="2019-11" db="EMBL/GenBank/DDBJ databases">
        <title>Characterisation of Fundicoccus ignavus gen. nov. sp. nov., a novel genus of the family Aerococcaceae from bulk tank milk.</title>
        <authorList>
            <person name="Siebert A."/>
            <person name="Huptas C."/>
            <person name="Wenning M."/>
            <person name="Scherer S."/>
            <person name="Doll E.V."/>
        </authorList>
    </citation>
    <scope>NUCLEOTIDE SEQUENCE [LARGE SCALE GENOMIC DNA]</scope>
    <source>
        <strain evidence="2 3">DSM 109652</strain>
    </source>
</reference>
<dbReference type="InterPro" id="IPR016477">
    <property type="entry name" value="Fructo-/Ketosamine-3-kinase"/>
</dbReference>
<accession>A0A844CDR6</accession>